<comment type="caution">
    <text evidence="7">The sequence shown here is derived from an EMBL/GenBank/DDBJ whole genome shotgun (WGS) entry which is preliminary data.</text>
</comment>
<feature type="transmembrane region" description="Helical" evidence="6">
    <location>
        <begin position="41"/>
        <end position="59"/>
    </location>
</feature>
<protein>
    <submittedName>
        <fullName evidence="7">Rod shape-determining protein RodA</fullName>
    </submittedName>
</protein>
<keyword evidence="2 6" id="KW-0812">Transmembrane</keyword>
<organism evidence="7 8">
    <name type="scientific">Lachnospira hominis</name>
    <name type="common">ex Liu et al. 2021</name>
    <dbReference type="NCBI Taxonomy" id="2763051"/>
    <lineage>
        <taxon>Bacteria</taxon>
        <taxon>Bacillati</taxon>
        <taxon>Bacillota</taxon>
        <taxon>Clostridia</taxon>
        <taxon>Lachnospirales</taxon>
        <taxon>Lachnospiraceae</taxon>
        <taxon>Lachnospira</taxon>
    </lineage>
</organism>
<evidence type="ECO:0000256" key="1">
    <source>
        <dbReference type="ARBA" id="ARBA00004141"/>
    </source>
</evidence>
<dbReference type="InterPro" id="IPR001182">
    <property type="entry name" value="FtsW/RodA"/>
</dbReference>
<feature type="transmembrane region" description="Helical" evidence="6">
    <location>
        <begin position="311"/>
        <end position="332"/>
    </location>
</feature>
<evidence type="ECO:0000313" key="7">
    <source>
        <dbReference type="EMBL" id="MBC5681038.1"/>
    </source>
</evidence>
<keyword evidence="3" id="KW-0133">Cell shape</keyword>
<feature type="transmembrane region" description="Helical" evidence="6">
    <location>
        <begin position="12"/>
        <end position="29"/>
    </location>
</feature>
<feature type="transmembrane region" description="Helical" evidence="6">
    <location>
        <begin position="179"/>
        <end position="196"/>
    </location>
</feature>
<feature type="transmembrane region" description="Helical" evidence="6">
    <location>
        <begin position="154"/>
        <end position="172"/>
    </location>
</feature>
<evidence type="ECO:0000256" key="6">
    <source>
        <dbReference type="SAM" id="Phobius"/>
    </source>
</evidence>
<evidence type="ECO:0000256" key="3">
    <source>
        <dbReference type="ARBA" id="ARBA00022960"/>
    </source>
</evidence>
<name>A0ABR7G0S0_9FIRM</name>
<dbReference type="EMBL" id="JACOPD010000005">
    <property type="protein sequence ID" value="MBC5681038.1"/>
    <property type="molecule type" value="Genomic_DNA"/>
</dbReference>
<evidence type="ECO:0000256" key="5">
    <source>
        <dbReference type="ARBA" id="ARBA00023136"/>
    </source>
</evidence>
<accession>A0ABR7G0S0</accession>
<proteinExistence type="predicted"/>
<comment type="subcellular location">
    <subcellularLocation>
        <location evidence="1">Membrane</location>
        <topology evidence="1">Multi-pass membrane protein</topology>
    </subcellularLocation>
</comment>
<dbReference type="PANTHER" id="PTHR30474">
    <property type="entry name" value="CELL CYCLE PROTEIN"/>
    <property type="match status" value="1"/>
</dbReference>
<feature type="transmembrane region" description="Helical" evidence="6">
    <location>
        <begin position="130"/>
        <end position="148"/>
    </location>
</feature>
<feature type="transmembrane region" description="Helical" evidence="6">
    <location>
        <begin position="344"/>
        <end position="363"/>
    </location>
</feature>
<keyword evidence="8" id="KW-1185">Reference proteome</keyword>
<evidence type="ECO:0000313" key="8">
    <source>
        <dbReference type="Proteomes" id="UP000628463"/>
    </source>
</evidence>
<evidence type="ECO:0000256" key="2">
    <source>
        <dbReference type="ARBA" id="ARBA00022692"/>
    </source>
</evidence>
<dbReference type="RefSeq" id="WP_021866688.1">
    <property type="nucleotide sequence ID" value="NZ_JACOPD010000005.1"/>
</dbReference>
<dbReference type="Proteomes" id="UP000628463">
    <property type="component" value="Unassembled WGS sequence"/>
</dbReference>
<dbReference type="PANTHER" id="PTHR30474:SF1">
    <property type="entry name" value="PEPTIDOGLYCAN GLYCOSYLTRANSFERASE MRDB"/>
    <property type="match status" value="1"/>
</dbReference>
<keyword evidence="4 6" id="KW-1133">Transmembrane helix</keyword>
<evidence type="ECO:0000256" key="4">
    <source>
        <dbReference type="ARBA" id="ARBA00022989"/>
    </source>
</evidence>
<reference evidence="7 8" key="1">
    <citation type="submission" date="2020-08" db="EMBL/GenBank/DDBJ databases">
        <title>Genome public.</title>
        <authorList>
            <person name="Liu C."/>
            <person name="Sun Q."/>
        </authorList>
    </citation>
    <scope>NUCLEOTIDE SEQUENCE [LARGE SCALE GENOMIC DNA]</scope>
    <source>
        <strain evidence="7 8">NSJ-43</strain>
    </source>
</reference>
<keyword evidence="5 6" id="KW-0472">Membrane</keyword>
<gene>
    <name evidence="7" type="ORF">H8S01_08705</name>
</gene>
<sequence>MLKKYQLRSYNIRLVIALLITSGFGIIVINSANSAYTIRQCIGLAISLFLMAAVSFIDYNWILKYYWLIYIVNLAALLAVKLFGHESHGAKRWIKVPLIGQFQPSEFTKLLLILFTVKLLCMYKDKINDWRFLTILAILLAIPLAFILKQPNLSTTLLTFLILFTVIFCAGLSYKIIGIALLIIVPVVSGFMIYISNPDNKVFFIQDYQRTRIMAFLNSDANEYDDSNYQQEYAERAIGSGQLSGKGLNNDDPSSLKNAHYIAEAQNDFIFAVIGEELGFVGGCITILLLSWIVIECIIVAVKAKDFAGRLICCGVSAYIGFQTFINIGVVTRLLPNTGLPLPFFSYGLTSLFSLFISMGVVLNVSLQRKVERDDDIFADDFKG</sequence>
<feature type="transmembrane region" description="Helical" evidence="6">
    <location>
        <begin position="278"/>
        <end position="299"/>
    </location>
</feature>
<dbReference type="Pfam" id="PF01098">
    <property type="entry name" value="FTSW_RODA_SPOVE"/>
    <property type="match status" value="1"/>
</dbReference>
<feature type="transmembrane region" description="Helical" evidence="6">
    <location>
        <begin position="65"/>
        <end position="84"/>
    </location>
</feature>